<evidence type="ECO:0000313" key="3">
    <source>
        <dbReference type="Proteomes" id="UP000320300"/>
    </source>
</evidence>
<evidence type="ECO:0008006" key="4">
    <source>
        <dbReference type="Google" id="ProtNLM"/>
    </source>
</evidence>
<evidence type="ECO:0000313" key="2">
    <source>
        <dbReference type="EMBL" id="SMO76259.1"/>
    </source>
</evidence>
<sequence length="175" mass="20322">MNTEIEDFIKENKREFDTDRPSAGLWDKIEKELDKKKPRKKFNIQLWMSIAASAIVLMSITFFFAHPGRKNKMSIADVNPAYANRQVKFASMIEEKRDSLQIFAEMNPELYRKFSADLQTLSTAYDGLRKQLPSSPNQQIIVKAMVKNLEMQLQLLSQQLSIISEVSEFKKENKI</sequence>
<dbReference type="OrthoDB" id="1120747at2"/>
<evidence type="ECO:0000256" key="1">
    <source>
        <dbReference type="SAM" id="Phobius"/>
    </source>
</evidence>
<reference evidence="2 3" key="1">
    <citation type="submission" date="2017-05" db="EMBL/GenBank/DDBJ databases">
        <authorList>
            <person name="Varghese N."/>
            <person name="Submissions S."/>
        </authorList>
    </citation>
    <scope>NUCLEOTIDE SEQUENCE [LARGE SCALE GENOMIC DNA]</scope>
    <source>
        <strain evidence="2 3">DSM 19036</strain>
    </source>
</reference>
<dbReference type="AlphaFoldDB" id="A0A521DWZ5"/>
<feature type="transmembrane region" description="Helical" evidence="1">
    <location>
        <begin position="44"/>
        <end position="65"/>
    </location>
</feature>
<keyword evidence="3" id="KW-1185">Reference proteome</keyword>
<organism evidence="2 3">
    <name type="scientific">Pedobacter westerhofensis</name>
    <dbReference type="NCBI Taxonomy" id="425512"/>
    <lineage>
        <taxon>Bacteria</taxon>
        <taxon>Pseudomonadati</taxon>
        <taxon>Bacteroidota</taxon>
        <taxon>Sphingobacteriia</taxon>
        <taxon>Sphingobacteriales</taxon>
        <taxon>Sphingobacteriaceae</taxon>
        <taxon>Pedobacter</taxon>
    </lineage>
</organism>
<keyword evidence="1" id="KW-1133">Transmembrane helix</keyword>
<keyword evidence="1" id="KW-0812">Transmembrane</keyword>
<protein>
    <recommendedName>
        <fullName evidence="4">Anti-sigma factor</fullName>
    </recommendedName>
</protein>
<dbReference type="EMBL" id="FXTN01000006">
    <property type="protein sequence ID" value="SMO76259.1"/>
    <property type="molecule type" value="Genomic_DNA"/>
</dbReference>
<dbReference type="RefSeq" id="WP_142528771.1">
    <property type="nucleotide sequence ID" value="NZ_CBCSJO010000006.1"/>
</dbReference>
<dbReference type="Proteomes" id="UP000320300">
    <property type="component" value="Unassembled WGS sequence"/>
</dbReference>
<keyword evidence="1" id="KW-0472">Membrane</keyword>
<name>A0A521DWZ5_9SPHI</name>
<proteinExistence type="predicted"/>
<gene>
    <name evidence="2" type="ORF">SAMN06265348_106319</name>
</gene>
<accession>A0A521DWZ5</accession>